<sequence>MHCRLAISILALSAASLVSAAPLVARDHSSIISAGHHVTTQQPEVSQPAAVDLAQAVVAPEAISSAGGSTDTISSIVNNLAHILSLTSSSTSSSIDESAESSSLKPRRRSIKRRHFHP</sequence>
<protein>
    <submittedName>
        <fullName evidence="1">Uncharacterized protein</fullName>
    </submittedName>
</protein>
<proteinExistence type="predicted"/>
<evidence type="ECO:0000313" key="1">
    <source>
        <dbReference type="EMBL" id="TFK67753.1"/>
    </source>
</evidence>
<reference evidence="1 2" key="1">
    <citation type="journal article" date="2019" name="Nat. Ecol. Evol.">
        <title>Megaphylogeny resolves global patterns of mushroom evolution.</title>
        <authorList>
            <person name="Varga T."/>
            <person name="Krizsan K."/>
            <person name="Foldi C."/>
            <person name="Dima B."/>
            <person name="Sanchez-Garcia M."/>
            <person name="Sanchez-Ramirez S."/>
            <person name="Szollosi G.J."/>
            <person name="Szarkandi J.G."/>
            <person name="Papp V."/>
            <person name="Albert L."/>
            <person name="Andreopoulos W."/>
            <person name="Angelini C."/>
            <person name="Antonin V."/>
            <person name="Barry K.W."/>
            <person name="Bougher N.L."/>
            <person name="Buchanan P."/>
            <person name="Buyck B."/>
            <person name="Bense V."/>
            <person name="Catcheside P."/>
            <person name="Chovatia M."/>
            <person name="Cooper J."/>
            <person name="Damon W."/>
            <person name="Desjardin D."/>
            <person name="Finy P."/>
            <person name="Geml J."/>
            <person name="Haridas S."/>
            <person name="Hughes K."/>
            <person name="Justo A."/>
            <person name="Karasinski D."/>
            <person name="Kautmanova I."/>
            <person name="Kiss B."/>
            <person name="Kocsube S."/>
            <person name="Kotiranta H."/>
            <person name="LaButti K.M."/>
            <person name="Lechner B.E."/>
            <person name="Liimatainen K."/>
            <person name="Lipzen A."/>
            <person name="Lukacs Z."/>
            <person name="Mihaltcheva S."/>
            <person name="Morgado L.N."/>
            <person name="Niskanen T."/>
            <person name="Noordeloos M.E."/>
            <person name="Ohm R.A."/>
            <person name="Ortiz-Santana B."/>
            <person name="Ovrebo C."/>
            <person name="Racz N."/>
            <person name="Riley R."/>
            <person name="Savchenko A."/>
            <person name="Shiryaev A."/>
            <person name="Soop K."/>
            <person name="Spirin V."/>
            <person name="Szebenyi C."/>
            <person name="Tomsovsky M."/>
            <person name="Tulloss R.E."/>
            <person name="Uehling J."/>
            <person name="Grigoriev I.V."/>
            <person name="Vagvolgyi C."/>
            <person name="Papp T."/>
            <person name="Martin F.M."/>
            <person name="Miettinen O."/>
            <person name="Hibbett D.S."/>
            <person name="Nagy L.G."/>
        </authorList>
    </citation>
    <scope>NUCLEOTIDE SEQUENCE [LARGE SCALE GENOMIC DNA]</scope>
    <source>
        <strain evidence="1 2">NL-1719</strain>
    </source>
</reference>
<name>A0ACD3APV2_9AGAR</name>
<evidence type="ECO:0000313" key="2">
    <source>
        <dbReference type="Proteomes" id="UP000308600"/>
    </source>
</evidence>
<keyword evidence="2" id="KW-1185">Reference proteome</keyword>
<gene>
    <name evidence="1" type="ORF">BDN72DRAFT_960792</name>
</gene>
<organism evidence="1 2">
    <name type="scientific">Pluteus cervinus</name>
    <dbReference type="NCBI Taxonomy" id="181527"/>
    <lineage>
        <taxon>Eukaryota</taxon>
        <taxon>Fungi</taxon>
        <taxon>Dikarya</taxon>
        <taxon>Basidiomycota</taxon>
        <taxon>Agaricomycotina</taxon>
        <taxon>Agaricomycetes</taxon>
        <taxon>Agaricomycetidae</taxon>
        <taxon>Agaricales</taxon>
        <taxon>Pluteineae</taxon>
        <taxon>Pluteaceae</taxon>
        <taxon>Pluteus</taxon>
    </lineage>
</organism>
<dbReference type="EMBL" id="ML208368">
    <property type="protein sequence ID" value="TFK67753.1"/>
    <property type="molecule type" value="Genomic_DNA"/>
</dbReference>
<accession>A0ACD3APV2</accession>
<dbReference type="Proteomes" id="UP000308600">
    <property type="component" value="Unassembled WGS sequence"/>
</dbReference>